<evidence type="ECO:0000313" key="2">
    <source>
        <dbReference type="Proteomes" id="UP000219338"/>
    </source>
</evidence>
<evidence type="ECO:0000313" key="1">
    <source>
        <dbReference type="EMBL" id="SJK99245.1"/>
    </source>
</evidence>
<accession>A0A284QS03</accession>
<sequence>MVVNPGDLIDVHMSFRYPVIRVGSWRSEYHGDLRRSKPYSQRHIDSPAYLTFHFPPLRLCSASTRSNPSSVRADFGVLDEMTSLSVGGATCRSTVRLSERNVIRRPHHCLEIPYKAERLKDVTSLRSLLEIHVSFQECNQIGFSSNTAMRSEDIGTREGLVASLLITTRV</sequence>
<organism evidence="1 2">
    <name type="scientific">Armillaria ostoyae</name>
    <name type="common">Armillaria root rot fungus</name>
    <dbReference type="NCBI Taxonomy" id="47428"/>
    <lineage>
        <taxon>Eukaryota</taxon>
        <taxon>Fungi</taxon>
        <taxon>Dikarya</taxon>
        <taxon>Basidiomycota</taxon>
        <taxon>Agaricomycotina</taxon>
        <taxon>Agaricomycetes</taxon>
        <taxon>Agaricomycetidae</taxon>
        <taxon>Agaricales</taxon>
        <taxon>Marasmiineae</taxon>
        <taxon>Physalacriaceae</taxon>
        <taxon>Armillaria</taxon>
    </lineage>
</organism>
<dbReference type="Proteomes" id="UP000219338">
    <property type="component" value="Unassembled WGS sequence"/>
</dbReference>
<dbReference type="EMBL" id="FUEG01000002">
    <property type="protein sequence ID" value="SJK99245.1"/>
    <property type="molecule type" value="Genomic_DNA"/>
</dbReference>
<gene>
    <name evidence="1" type="ORF">ARMOST_02536</name>
</gene>
<name>A0A284QS03_ARMOS</name>
<protein>
    <submittedName>
        <fullName evidence="1">Uncharacterized protein</fullName>
    </submittedName>
</protein>
<keyword evidence="2" id="KW-1185">Reference proteome</keyword>
<proteinExistence type="predicted"/>
<reference evidence="2" key="1">
    <citation type="journal article" date="2017" name="Nat. Ecol. Evol.">
        <title>Genome expansion and lineage-specific genetic innovations in the forest pathogenic fungi Armillaria.</title>
        <authorList>
            <person name="Sipos G."/>
            <person name="Prasanna A.N."/>
            <person name="Walter M.C."/>
            <person name="O'Connor E."/>
            <person name="Balint B."/>
            <person name="Krizsan K."/>
            <person name="Kiss B."/>
            <person name="Hess J."/>
            <person name="Varga T."/>
            <person name="Slot J."/>
            <person name="Riley R."/>
            <person name="Boka B."/>
            <person name="Rigling D."/>
            <person name="Barry K."/>
            <person name="Lee J."/>
            <person name="Mihaltcheva S."/>
            <person name="LaButti K."/>
            <person name="Lipzen A."/>
            <person name="Waldron R."/>
            <person name="Moloney N.M."/>
            <person name="Sperisen C."/>
            <person name="Kredics L."/>
            <person name="Vagvoelgyi C."/>
            <person name="Patrignani A."/>
            <person name="Fitzpatrick D."/>
            <person name="Nagy I."/>
            <person name="Doyle S."/>
            <person name="Anderson J.B."/>
            <person name="Grigoriev I.V."/>
            <person name="Gueldener U."/>
            <person name="Muensterkoetter M."/>
            <person name="Nagy L.G."/>
        </authorList>
    </citation>
    <scope>NUCLEOTIDE SEQUENCE [LARGE SCALE GENOMIC DNA]</scope>
    <source>
        <strain evidence="2">C18/9</strain>
    </source>
</reference>
<dbReference type="AlphaFoldDB" id="A0A284QS03"/>